<comment type="catalytic activity">
    <reaction evidence="8">
        <text>L-seryl-[protein] + ATP = O-phospho-L-seryl-[protein] + ADP + H(+)</text>
        <dbReference type="Rhea" id="RHEA:17989"/>
        <dbReference type="Rhea" id="RHEA-COMP:9863"/>
        <dbReference type="Rhea" id="RHEA-COMP:11604"/>
        <dbReference type="ChEBI" id="CHEBI:15378"/>
        <dbReference type="ChEBI" id="CHEBI:29999"/>
        <dbReference type="ChEBI" id="CHEBI:30616"/>
        <dbReference type="ChEBI" id="CHEBI:83421"/>
        <dbReference type="ChEBI" id="CHEBI:456216"/>
        <dbReference type="EC" id="2.7.11.1"/>
    </reaction>
</comment>
<dbReference type="SUPFAM" id="SSF56112">
    <property type="entry name" value="Protein kinase-like (PK-like)"/>
    <property type="match status" value="1"/>
</dbReference>
<evidence type="ECO:0000256" key="2">
    <source>
        <dbReference type="ARBA" id="ARBA00022527"/>
    </source>
</evidence>
<evidence type="ECO:0000256" key="10">
    <source>
        <dbReference type="SAM" id="Phobius"/>
    </source>
</evidence>
<keyword evidence="2" id="KW-0723">Serine/threonine-protein kinase</keyword>
<proteinExistence type="predicted"/>
<dbReference type="CDD" id="cd06577">
    <property type="entry name" value="PASTA_pknB"/>
    <property type="match status" value="4"/>
</dbReference>
<sequence length="643" mass="67726">MDTTLEDPLVGRVIDGRYRIDARIAVGGMATVYRAVDTRLDRVLALKVMHPALAADAGFVDRFIREAKSVARLAHPNVVAVFDQGTDGPYVYLAMEYVSGCTLRDVLRERGALQPRAALDVLESVLAALGAAHRAGFVHRDMKPENVLIGDDGRVKVADFGLVRSVDTVTSTTGAVLGTVSYLAPEQIENGVTDTRVDVYACGVVLYEMLTGAKPHTGDSPAQVLYQHLHEDVPPPSAAVPGLPAALDRLVAEATARRPELRPYDAVALLALAREARAGIGDAELDAVPPQARAEERSSAEDRTSVVPRPVAALRDVQVEHTSLLERPPVEAAPPERPRMRTGLMGGGRPRGLYLALAGVLLVLGLGTGVWYISAGQFTQVPNLLGKTEAQARSQLSAAGLGVKRVEKRFSDTVERGTVIETDPGGGKRIRGNGSVVLTVSRGPEVVTVPSVENLPLEQARQELKKAGLEPGMVTQAFSQDVAQGAVISTDPKPGTRKAPDTAVALVVSKGRPVPVPSVLGKPVDQARAQLENAGLKVEVAAEQVNSPERAGTVAGQSVTAGLQAAAGDTVTLTVSKGPRLLPVPNVTGKDLDDARRTLEAAGFKVKVDRPFLSFSNTVDGQSVPGGQSAPEGSTITIRTKGL</sequence>
<dbReference type="SUPFAM" id="SSF54184">
    <property type="entry name" value="Penicillin-binding protein 2x (pbp-2x), c-terminal domain"/>
    <property type="match status" value="1"/>
</dbReference>
<evidence type="ECO:0000256" key="6">
    <source>
        <dbReference type="ARBA" id="ARBA00022840"/>
    </source>
</evidence>
<dbReference type="PANTHER" id="PTHR43289">
    <property type="entry name" value="MITOGEN-ACTIVATED PROTEIN KINASE KINASE KINASE 20-RELATED"/>
    <property type="match status" value="1"/>
</dbReference>
<dbReference type="Gene3D" id="3.30.10.20">
    <property type="match status" value="4"/>
</dbReference>
<dbReference type="PROSITE" id="PS00108">
    <property type="entry name" value="PROTEIN_KINASE_ST"/>
    <property type="match status" value="1"/>
</dbReference>
<organism evidence="13 14">
    <name type="scientific">Streptomyces bambusae</name>
    <dbReference type="NCBI Taxonomy" id="1550616"/>
    <lineage>
        <taxon>Bacteria</taxon>
        <taxon>Bacillati</taxon>
        <taxon>Actinomycetota</taxon>
        <taxon>Actinomycetes</taxon>
        <taxon>Kitasatosporales</taxon>
        <taxon>Streptomycetaceae</taxon>
        <taxon>Streptomyces</taxon>
    </lineage>
</organism>
<evidence type="ECO:0000259" key="12">
    <source>
        <dbReference type="PROSITE" id="PS51178"/>
    </source>
</evidence>
<keyword evidence="10" id="KW-0472">Membrane</keyword>
<gene>
    <name evidence="13" type="primary">pknB</name>
    <name evidence="13" type="ORF">GPJ59_23970</name>
</gene>
<keyword evidence="10" id="KW-1133">Transmembrane helix</keyword>
<feature type="domain" description="PASTA" evidence="12">
    <location>
        <begin position="375"/>
        <end position="442"/>
    </location>
</feature>
<dbReference type="Gene3D" id="3.30.200.20">
    <property type="entry name" value="Phosphorylase Kinase, domain 1"/>
    <property type="match status" value="1"/>
</dbReference>
<keyword evidence="3" id="KW-0808">Transferase</keyword>
<reference evidence="13 14" key="1">
    <citation type="submission" date="2019-12" db="EMBL/GenBank/DDBJ databases">
        <title>Genome sequence of Streptomyces bambusae.</title>
        <authorList>
            <person name="Bansal K."/>
            <person name="Choksket S."/>
            <person name="Korpole S."/>
            <person name="Patil P.B."/>
        </authorList>
    </citation>
    <scope>NUCLEOTIDE SEQUENCE [LARGE SCALE GENOMIC DNA]</scope>
    <source>
        <strain evidence="13 14">SK60</strain>
    </source>
</reference>
<dbReference type="Gene3D" id="1.10.510.10">
    <property type="entry name" value="Transferase(Phosphotransferase) domain 1"/>
    <property type="match status" value="1"/>
</dbReference>
<evidence type="ECO:0000313" key="14">
    <source>
        <dbReference type="Proteomes" id="UP000812013"/>
    </source>
</evidence>
<dbReference type="Proteomes" id="UP000812013">
    <property type="component" value="Unassembled WGS sequence"/>
</dbReference>
<evidence type="ECO:0000256" key="7">
    <source>
        <dbReference type="ARBA" id="ARBA00047899"/>
    </source>
</evidence>
<dbReference type="PROSITE" id="PS51178">
    <property type="entry name" value="PASTA"/>
    <property type="match status" value="4"/>
</dbReference>
<evidence type="ECO:0000313" key="13">
    <source>
        <dbReference type="EMBL" id="MBW5484856.1"/>
    </source>
</evidence>
<keyword evidence="6" id="KW-0067">ATP-binding</keyword>
<dbReference type="RefSeq" id="WP_219669692.1">
    <property type="nucleotide sequence ID" value="NZ_WTFF01000197.1"/>
</dbReference>
<dbReference type="EC" id="2.7.11.1" evidence="1"/>
<dbReference type="InterPro" id="IPR011009">
    <property type="entry name" value="Kinase-like_dom_sf"/>
</dbReference>
<dbReference type="Pfam" id="PF03793">
    <property type="entry name" value="PASTA"/>
    <property type="match status" value="4"/>
</dbReference>
<feature type="domain" description="Protein kinase" evidence="11">
    <location>
        <begin position="18"/>
        <end position="280"/>
    </location>
</feature>
<dbReference type="InterPro" id="IPR005543">
    <property type="entry name" value="PASTA_dom"/>
</dbReference>
<keyword evidence="14" id="KW-1185">Reference proteome</keyword>
<evidence type="ECO:0000256" key="9">
    <source>
        <dbReference type="SAM" id="MobiDB-lite"/>
    </source>
</evidence>
<keyword evidence="10" id="KW-0812">Transmembrane</keyword>
<dbReference type="SMART" id="SM00740">
    <property type="entry name" value="PASTA"/>
    <property type="match status" value="4"/>
</dbReference>
<dbReference type="InterPro" id="IPR008271">
    <property type="entry name" value="Ser/Thr_kinase_AS"/>
</dbReference>
<accession>A0ABS6ZAT5</accession>
<evidence type="ECO:0000256" key="8">
    <source>
        <dbReference type="ARBA" id="ARBA00048679"/>
    </source>
</evidence>
<dbReference type="GO" id="GO:0016301">
    <property type="term" value="F:kinase activity"/>
    <property type="evidence" value="ECO:0007669"/>
    <property type="project" value="UniProtKB-KW"/>
</dbReference>
<comment type="catalytic activity">
    <reaction evidence="7">
        <text>L-threonyl-[protein] + ATP = O-phospho-L-threonyl-[protein] + ADP + H(+)</text>
        <dbReference type="Rhea" id="RHEA:46608"/>
        <dbReference type="Rhea" id="RHEA-COMP:11060"/>
        <dbReference type="Rhea" id="RHEA-COMP:11605"/>
        <dbReference type="ChEBI" id="CHEBI:15378"/>
        <dbReference type="ChEBI" id="CHEBI:30013"/>
        <dbReference type="ChEBI" id="CHEBI:30616"/>
        <dbReference type="ChEBI" id="CHEBI:61977"/>
        <dbReference type="ChEBI" id="CHEBI:456216"/>
        <dbReference type="EC" id="2.7.11.1"/>
    </reaction>
</comment>
<dbReference type="PROSITE" id="PS50011">
    <property type="entry name" value="PROTEIN_KINASE_DOM"/>
    <property type="match status" value="1"/>
</dbReference>
<dbReference type="PANTHER" id="PTHR43289:SF34">
    <property type="entry name" value="SERINE_THREONINE-PROTEIN KINASE YBDM-RELATED"/>
    <property type="match status" value="1"/>
</dbReference>
<feature type="domain" description="PASTA" evidence="12">
    <location>
        <begin position="511"/>
        <end position="577"/>
    </location>
</feature>
<dbReference type="InterPro" id="IPR000719">
    <property type="entry name" value="Prot_kinase_dom"/>
</dbReference>
<dbReference type="Pfam" id="PF00069">
    <property type="entry name" value="Pkinase"/>
    <property type="match status" value="1"/>
</dbReference>
<dbReference type="CDD" id="cd14014">
    <property type="entry name" value="STKc_PknB_like"/>
    <property type="match status" value="1"/>
</dbReference>
<feature type="domain" description="PASTA" evidence="12">
    <location>
        <begin position="443"/>
        <end position="510"/>
    </location>
</feature>
<evidence type="ECO:0000256" key="5">
    <source>
        <dbReference type="ARBA" id="ARBA00022777"/>
    </source>
</evidence>
<feature type="region of interest" description="Disordered" evidence="9">
    <location>
        <begin position="619"/>
        <end position="643"/>
    </location>
</feature>
<protein>
    <recommendedName>
        <fullName evidence="1">non-specific serine/threonine protein kinase</fullName>
        <ecNumber evidence="1">2.7.11.1</ecNumber>
    </recommendedName>
</protein>
<dbReference type="EMBL" id="WTFF01000197">
    <property type="protein sequence ID" value="MBW5484856.1"/>
    <property type="molecule type" value="Genomic_DNA"/>
</dbReference>
<dbReference type="NCBIfam" id="NF033483">
    <property type="entry name" value="PknB_PASTA_kin"/>
    <property type="match status" value="1"/>
</dbReference>
<comment type="caution">
    <text evidence="13">The sequence shown here is derived from an EMBL/GenBank/DDBJ whole genome shotgun (WGS) entry which is preliminary data.</text>
</comment>
<name>A0ABS6ZAT5_9ACTN</name>
<evidence type="ECO:0000259" key="11">
    <source>
        <dbReference type="PROSITE" id="PS50011"/>
    </source>
</evidence>
<keyword evidence="5 13" id="KW-0418">Kinase</keyword>
<dbReference type="SMART" id="SM00220">
    <property type="entry name" value="S_TKc"/>
    <property type="match status" value="1"/>
</dbReference>
<evidence type="ECO:0000256" key="1">
    <source>
        <dbReference type="ARBA" id="ARBA00012513"/>
    </source>
</evidence>
<evidence type="ECO:0000256" key="4">
    <source>
        <dbReference type="ARBA" id="ARBA00022741"/>
    </source>
</evidence>
<feature type="compositionally biased region" description="Polar residues" evidence="9">
    <location>
        <begin position="631"/>
        <end position="643"/>
    </location>
</feature>
<feature type="domain" description="PASTA" evidence="12">
    <location>
        <begin position="578"/>
        <end position="642"/>
    </location>
</feature>
<keyword evidence="4" id="KW-0547">Nucleotide-binding</keyword>
<evidence type="ECO:0000256" key="3">
    <source>
        <dbReference type="ARBA" id="ARBA00022679"/>
    </source>
</evidence>
<feature type="transmembrane region" description="Helical" evidence="10">
    <location>
        <begin position="353"/>
        <end position="373"/>
    </location>
</feature>